<feature type="compositionally biased region" description="Acidic residues" evidence="1">
    <location>
        <begin position="175"/>
        <end position="211"/>
    </location>
</feature>
<evidence type="ECO:0000256" key="1">
    <source>
        <dbReference type="SAM" id="MobiDB-lite"/>
    </source>
</evidence>
<dbReference type="EMBL" id="CAXLJL010000523">
    <property type="protein sequence ID" value="CAL5138752.1"/>
    <property type="molecule type" value="Genomic_DNA"/>
</dbReference>
<reference evidence="2" key="1">
    <citation type="submission" date="2024-06" db="EMBL/GenBank/DDBJ databases">
        <authorList>
            <person name="Liu X."/>
            <person name="Lenzi L."/>
            <person name="Haldenby T S."/>
            <person name="Uol C."/>
        </authorList>
    </citation>
    <scope>NUCLEOTIDE SEQUENCE</scope>
</reference>
<feature type="region of interest" description="Disordered" evidence="1">
    <location>
        <begin position="1"/>
        <end position="51"/>
    </location>
</feature>
<organism evidence="2 3">
    <name type="scientific">Calicophoron daubneyi</name>
    <name type="common">Rumen fluke</name>
    <name type="synonym">Paramphistomum daubneyi</name>
    <dbReference type="NCBI Taxonomy" id="300641"/>
    <lineage>
        <taxon>Eukaryota</taxon>
        <taxon>Metazoa</taxon>
        <taxon>Spiralia</taxon>
        <taxon>Lophotrochozoa</taxon>
        <taxon>Platyhelminthes</taxon>
        <taxon>Trematoda</taxon>
        <taxon>Digenea</taxon>
        <taxon>Plagiorchiida</taxon>
        <taxon>Pronocephalata</taxon>
        <taxon>Paramphistomoidea</taxon>
        <taxon>Paramphistomidae</taxon>
        <taxon>Calicophoron</taxon>
    </lineage>
</organism>
<feature type="compositionally biased region" description="Low complexity" evidence="1">
    <location>
        <begin position="72"/>
        <end position="88"/>
    </location>
</feature>
<name>A0AAV2TQN2_CALDB</name>
<dbReference type="AlphaFoldDB" id="A0AAV2TQN2"/>
<comment type="caution">
    <text evidence="2">The sequence shown here is derived from an EMBL/GenBank/DDBJ whole genome shotgun (WGS) entry which is preliminary data.</text>
</comment>
<proteinExistence type="predicted"/>
<sequence>MGLFKIRPHKRKEHREGQRWKKEARKKTAINGGTIDSGENNSDMKSLESSKSKCSQVSVRFVGQSKAKFTLSKMRSTSSSASTDSVRSCPSRSSRKNCSFRSVQEPITATRTRRVHCAAPGGYEGESDLRSNGQEAETINPICYEKTARARLVINEPGVEYDERNEAIDKLATVEDNENKEEEEGLEEDKEEEEREEVEEGAEEEEEDIPDLEVTRCDLQGDVKDFVVKYIEEHFESESPVGSLSPMVEELDKKYGANWQLDHISDEEDTFQDKEAVPGSILMYHFEGRSDYYVLYRGVPKEQPLSDNDDVDDYPE</sequence>
<dbReference type="Proteomes" id="UP001497525">
    <property type="component" value="Unassembled WGS sequence"/>
</dbReference>
<feature type="compositionally biased region" description="Polar residues" evidence="1">
    <location>
        <begin position="90"/>
        <end position="105"/>
    </location>
</feature>
<feature type="compositionally biased region" description="Basic and acidic residues" evidence="1">
    <location>
        <begin position="164"/>
        <end position="173"/>
    </location>
</feature>
<feature type="compositionally biased region" description="Basic residues" evidence="1">
    <location>
        <begin position="1"/>
        <end position="13"/>
    </location>
</feature>
<gene>
    <name evidence="2" type="ORF">CDAUBV1_LOCUS13560</name>
</gene>
<protein>
    <submittedName>
        <fullName evidence="2">Uncharacterized protein</fullName>
    </submittedName>
</protein>
<evidence type="ECO:0000313" key="3">
    <source>
        <dbReference type="Proteomes" id="UP001497525"/>
    </source>
</evidence>
<feature type="region of interest" description="Disordered" evidence="1">
    <location>
        <begin position="164"/>
        <end position="216"/>
    </location>
</feature>
<feature type="region of interest" description="Disordered" evidence="1">
    <location>
        <begin position="70"/>
        <end position="105"/>
    </location>
</feature>
<evidence type="ECO:0000313" key="2">
    <source>
        <dbReference type="EMBL" id="CAL5138752.1"/>
    </source>
</evidence>
<accession>A0AAV2TQN2</accession>